<keyword evidence="1" id="KW-0614">Plasmid</keyword>
<proteinExistence type="predicted"/>
<geneLocation type="plasmid" evidence="2">
    <name>pb18-2</name>
</geneLocation>
<reference evidence="1 2" key="1">
    <citation type="submission" date="2019-09" db="EMBL/GenBank/DDBJ databases">
        <title>Non-baumannii Acinetobacter spp. carrying blaNDM-1 isolated in China.</title>
        <authorList>
            <person name="Cui C."/>
            <person name="Chen C."/>
            <person name="Sun J."/>
            <person name="Liu Y."/>
        </authorList>
    </citation>
    <scope>NUCLEOTIDE SEQUENCE [LARGE SCALE GENOMIC DNA]</scope>
    <source>
        <strain evidence="1 2">B18</strain>
        <plasmid evidence="2">pb18-2</plasmid>
    </source>
</reference>
<dbReference type="PANTHER" id="PTHR30595:SF6">
    <property type="entry name" value="SCHLAFEN ALBA-2 DOMAIN-CONTAINING PROTEIN"/>
    <property type="match status" value="1"/>
</dbReference>
<dbReference type="PANTHER" id="PTHR30595">
    <property type="entry name" value="GLPR-RELATED TRANSCRIPTIONAL REPRESSOR"/>
    <property type="match status" value="1"/>
</dbReference>
<dbReference type="EMBL" id="CP044457">
    <property type="protein sequence ID" value="QIC71996.1"/>
    <property type="molecule type" value="Genomic_DNA"/>
</dbReference>
<dbReference type="Gene3D" id="3.30.565.60">
    <property type="match status" value="1"/>
</dbReference>
<dbReference type="InterPro" id="IPR038475">
    <property type="entry name" value="RecG_C_sf"/>
</dbReference>
<dbReference type="Pfam" id="PF13749">
    <property type="entry name" value="HATPase_c_4"/>
    <property type="match status" value="1"/>
</dbReference>
<sequence length="157" mass="18164">MIRVYYNSIEFFNPGGLADNLTIDQLLREDYSPWARNKRISATFKEAHFIEKYGSGIKRIQEGFASYGLRPPVFENFQHGFRVIVSSKLLFESNEGVSEGVNLLFNQIRTNPGKRAPFLVNELLVPVKIVERWLKILRDDHKIEFRGAPKSGGYWLK</sequence>
<protein>
    <submittedName>
        <fullName evidence="1">Uncharacterized protein</fullName>
    </submittedName>
</protein>
<organism evidence="1 2">
    <name type="scientific">Acinetobacter indicus</name>
    <dbReference type="NCBI Taxonomy" id="756892"/>
    <lineage>
        <taxon>Bacteria</taxon>
        <taxon>Pseudomonadati</taxon>
        <taxon>Pseudomonadota</taxon>
        <taxon>Gammaproteobacteria</taxon>
        <taxon>Moraxellales</taxon>
        <taxon>Moraxellaceae</taxon>
        <taxon>Acinetobacter</taxon>
    </lineage>
</organism>
<name>A0A6C0Y786_9GAMM</name>
<dbReference type="Proteomes" id="UP000503440">
    <property type="component" value="Plasmid pB18-2"/>
</dbReference>
<gene>
    <name evidence="1" type="ORF">FSC09_16710</name>
</gene>
<dbReference type="AlphaFoldDB" id="A0A6C0Y786"/>
<evidence type="ECO:0000313" key="2">
    <source>
        <dbReference type="Proteomes" id="UP000503440"/>
    </source>
</evidence>
<evidence type="ECO:0000313" key="1">
    <source>
        <dbReference type="EMBL" id="QIC71996.1"/>
    </source>
</evidence>
<accession>A0A6C0Y786</accession>